<gene>
    <name evidence="2" type="ORF">GCM10011339_01130</name>
</gene>
<name>A0ABQ1UE88_9BACT</name>
<dbReference type="Pfam" id="PF19077">
    <property type="entry name" value="Big_13"/>
    <property type="match status" value="1"/>
</dbReference>
<dbReference type="Gene3D" id="2.60.40.10">
    <property type="entry name" value="Immunoglobulins"/>
    <property type="match status" value="1"/>
</dbReference>
<feature type="domain" description="Bacterial Ig-like" evidence="1">
    <location>
        <begin position="405"/>
        <end position="492"/>
    </location>
</feature>
<accession>A0ABQ1UE88</accession>
<dbReference type="EMBL" id="BMIU01000001">
    <property type="protein sequence ID" value="GGF16996.1"/>
    <property type="molecule type" value="Genomic_DNA"/>
</dbReference>
<protein>
    <recommendedName>
        <fullName evidence="1">Bacterial Ig-like domain-containing protein</fullName>
    </recommendedName>
</protein>
<dbReference type="Proteomes" id="UP000647339">
    <property type="component" value="Unassembled WGS sequence"/>
</dbReference>
<dbReference type="InterPro" id="IPR026341">
    <property type="entry name" value="T9SS_type_B"/>
</dbReference>
<sequence>MLYRIAYPFSGEPVPGAPPVITTTPGYTEFEPGDGAVTIDGGVTATDEDSPKASKAIVKLANLLDGGNEIMNIGPDVVDLANDSGLTINYNFTSGELTITGEADFSVYQRIFREVTYNNLSPFPDTEDRVVVYTVFDTEGNQSAEQSRIIKIKNVPAVITEVTTVADGLYGIGDKVSIVLVFNRPVWVNGGEPDLTLQIGDQTVSASYTAGSGSNELEFSYTVEEGDLDEDGIGLTEEVNVGGASIVDSEEEAADLTIGQLPNTSGVQVDGIRPIVSQVMLPEDATYSVCGGSALEFTLDMSEPVTVNGPVVLQVVLDSGEILANLDTEKSSAERLIFTYEIISGDVDEDGIEVVALQVEEEGIMDLAGNALIDLELESTEIPAQNSIIIDGSAPPPPQVTGISPDTGTSDGDQITNTSSITITGTAEPNLAVSLLANDEKVGEVTADDSGDWAFDATELAWEEGQYELAAVSVDGACNASESSNKLSITIDMNGPVISTVDQEITLGENGEASIAVNALVEAVSDNFSSSDEIVLSLDQDLFTCDDLGENEVSVTATDIAGNVTETIAMVTVTHSEALSFVVEEVEVSLDENGAAEVSYTDMVTGLSGTCLGLEDFSYELSRSSFGCADLGEVSVDVLVTGDQGFAETLTTSILVVDSTSPTITGTEENIDIYVDASGEYVLEDYLSVLSISDNCTVVSQVQVPAEGTVLSGYETPHPITVTAVDQAGNESVYEFTITLKSNIIASLIDPEMLTVSWGTAPEDLPLPMQVEAVLVSGVTVMVDVVWDIQQYDELVPGIYQNAGTLNLGDHYSYDGDHQPNLTIMVNEKSLPEDILLSDDEFSVEDDPNAPLGILTTVDEDDDQHTYALTGEYEDEQYFYILGDRLFWTSADMPDGQQEFTITVSSTDRMGNSISKTFMITRSKPDLDDLNISNVFSPNGDGINDSWGVSSLKFYGDVKLMVFERGGKMVFVTYDPEERWDGRYEGGDLPVGAYYYVIELGEERQKRRGVLNLIRN</sequence>
<comment type="caution">
    <text evidence="2">The sequence shown here is derived from an EMBL/GenBank/DDBJ whole genome shotgun (WGS) entry which is preliminary data.</text>
</comment>
<dbReference type="InterPro" id="IPR013783">
    <property type="entry name" value="Ig-like_fold"/>
</dbReference>
<keyword evidence="3" id="KW-1185">Reference proteome</keyword>
<dbReference type="Pfam" id="PF13585">
    <property type="entry name" value="CHU_C"/>
    <property type="match status" value="1"/>
</dbReference>
<organism evidence="2 3">
    <name type="scientific">Echinicola rosea</name>
    <dbReference type="NCBI Taxonomy" id="1807691"/>
    <lineage>
        <taxon>Bacteria</taxon>
        <taxon>Pseudomonadati</taxon>
        <taxon>Bacteroidota</taxon>
        <taxon>Cytophagia</taxon>
        <taxon>Cytophagales</taxon>
        <taxon>Cyclobacteriaceae</taxon>
        <taxon>Echinicola</taxon>
    </lineage>
</organism>
<dbReference type="InterPro" id="IPR044016">
    <property type="entry name" value="Big_13"/>
</dbReference>
<dbReference type="NCBIfam" id="TIGR04131">
    <property type="entry name" value="Bac_Flav_CTERM"/>
    <property type="match status" value="1"/>
</dbReference>
<evidence type="ECO:0000313" key="3">
    <source>
        <dbReference type="Proteomes" id="UP000647339"/>
    </source>
</evidence>
<proteinExistence type="predicted"/>
<reference evidence="3" key="1">
    <citation type="journal article" date="2019" name="Int. J. Syst. Evol. Microbiol.">
        <title>The Global Catalogue of Microorganisms (GCM) 10K type strain sequencing project: providing services to taxonomists for standard genome sequencing and annotation.</title>
        <authorList>
            <consortium name="The Broad Institute Genomics Platform"/>
            <consortium name="The Broad Institute Genome Sequencing Center for Infectious Disease"/>
            <person name="Wu L."/>
            <person name="Ma J."/>
        </authorList>
    </citation>
    <scope>NUCLEOTIDE SEQUENCE [LARGE SCALE GENOMIC DNA]</scope>
    <source>
        <strain evidence="3">CGMCC 1.15407</strain>
    </source>
</reference>
<evidence type="ECO:0000259" key="1">
    <source>
        <dbReference type="Pfam" id="PF19077"/>
    </source>
</evidence>
<evidence type="ECO:0000313" key="2">
    <source>
        <dbReference type="EMBL" id="GGF16996.1"/>
    </source>
</evidence>